<dbReference type="Pfam" id="PF00293">
    <property type="entry name" value="NUDIX"/>
    <property type="match status" value="1"/>
</dbReference>
<organism evidence="4 5">
    <name type="scientific">Paenibacillus melissococcoides</name>
    <dbReference type="NCBI Taxonomy" id="2912268"/>
    <lineage>
        <taxon>Bacteria</taxon>
        <taxon>Bacillati</taxon>
        <taxon>Bacillota</taxon>
        <taxon>Bacilli</taxon>
        <taxon>Bacillales</taxon>
        <taxon>Paenibacillaceae</taxon>
        <taxon>Paenibacillus</taxon>
    </lineage>
</organism>
<dbReference type="SUPFAM" id="SSF55811">
    <property type="entry name" value="Nudix"/>
    <property type="match status" value="1"/>
</dbReference>
<protein>
    <submittedName>
        <fullName evidence="4">NUDIX domain-containing protein</fullName>
    </submittedName>
</protein>
<accession>A0ABN8UAW0</accession>
<feature type="domain" description="Nudix hydrolase" evidence="3">
    <location>
        <begin position="5"/>
        <end position="135"/>
    </location>
</feature>
<dbReference type="PANTHER" id="PTHR43046">
    <property type="entry name" value="GDP-MANNOSE MANNOSYL HYDROLASE"/>
    <property type="match status" value="1"/>
</dbReference>
<comment type="cofactor">
    <cofactor evidence="1">
        <name>Mg(2+)</name>
        <dbReference type="ChEBI" id="CHEBI:18420"/>
    </cofactor>
</comment>
<dbReference type="RefSeq" id="WP_213429251.1">
    <property type="nucleotide sequence ID" value="NZ_AP031286.1"/>
</dbReference>
<gene>
    <name evidence="4" type="ORF">WJ0W_005557</name>
</gene>
<keyword evidence="5" id="KW-1185">Reference proteome</keyword>
<evidence type="ECO:0000256" key="2">
    <source>
        <dbReference type="ARBA" id="ARBA00022801"/>
    </source>
</evidence>
<evidence type="ECO:0000259" key="3">
    <source>
        <dbReference type="PROSITE" id="PS51462"/>
    </source>
</evidence>
<dbReference type="PRINTS" id="PR00502">
    <property type="entry name" value="NUDIXFAMILY"/>
</dbReference>
<proteinExistence type="predicted"/>
<dbReference type="PROSITE" id="PS51462">
    <property type="entry name" value="NUDIX"/>
    <property type="match status" value="1"/>
</dbReference>
<keyword evidence="2" id="KW-0378">Hydrolase</keyword>
<evidence type="ECO:0000256" key="1">
    <source>
        <dbReference type="ARBA" id="ARBA00001946"/>
    </source>
</evidence>
<dbReference type="Proteomes" id="UP001154322">
    <property type="component" value="Unassembled WGS sequence"/>
</dbReference>
<name>A0ABN8UAW0_9BACL</name>
<reference evidence="4" key="1">
    <citation type="submission" date="2022-06" db="EMBL/GenBank/DDBJ databases">
        <authorList>
            <person name="Dietemann V."/>
            <person name="Ory F."/>
            <person name="Dainat B."/>
            <person name="Oberhansli S."/>
        </authorList>
    </citation>
    <scope>NUCLEOTIDE SEQUENCE</scope>
    <source>
        <strain evidence="4">Ena-SAMPLE-TAB-26-04-2022-14:26:32:270-5432</strain>
    </source>
</reference>
<evidence type="ECO:0000313" key="5">
    <source>
        <dbReference type="Proteomes" id="UP001154322"/>
    </source>
</evidence>
<dbReference type="InterPro" id="IPR020476">
    <property type="entry name" value="Nudix_hydrolase"/>
</dbReference>
<dbReference type="InterPro" id="IPR015797">
    <property type="entry name" value="NUDIX_hydrolase-like_dom_sf"/>
</dbReference>
<comment type="caution">
    <text evidence="4">The sequence shown here is derived from an EMBL/GenBank/DDBJ whole genome shotgun (WGS) entry which is preliminary data.</text>
</comment>
<dbReference type="EMBL" id="CALYLO010000009">
    <property type="protein sequence ID" value="CAH8248300.1"/>
    <property type="molecule type" value="Genomic_DNA"/>
</dbReference>
<evidence type="ECO:0000313" key="4">
    <source>
        <dbReference type="EMBL" id="CAH8248300.1"/>
    </source>
</evidence>
<dbReference type="InterPro" id="IPR000086">
    <property type="entry name" value="NUDIX_hydrolase_dom"/>
</dbReference>
<dbReference type="Gene3D" id="3.90.79.10">
    <property type="entry name" value="Nucleoside Triphosphate Pyrophosphohydrolase"/>
    <property type="match status" value="1"/>
</dbReference>
<dbReference type="PANTHER" id="PTHR43046:SF14">
    <property type="entry name" value="MUTT_NUDIX FAMILY PROTEIN"/>
    <property type="match status" value="1"/>
</dbReference>
<sequence length="146" mass="16232">METSLPRIGVGAVIRNEANEILLVLRGRQPEKDKWSIPGGKVDLYETLEDTTVREVMEEVGLHIQVKRLLCTAETINPGRGEHWISVIFETRVISGEASNREEGGALRDVRWFPLSELPDNLASFTWPAIQALRPPGAAACSSRNE</sequence>